<dbReference type="EMBL" id="BOMH01000007">
    <property type="protein sequence ID" value="GID63149.1"/>
    <property type="molecule type" value="Genomic_DNA"/>
</dbReference>
<protein>
    <submittedName>
        <fullName evidence="1">Uncharacterized protein</fullName>
    </submittedName>
</protein>
<accession>A0A919ICR1</accession>
<proteinExistence type="predicted"/>
<sequence length="407" mass="44490">MASRQFTVEELTRFAVRTLQSAEPGTPRADTHLSEFFDYLVDLHALTPGGGLPAGDFVLTVVAELNRLRRDAGIAAEYLVDAIEQAGWDRHEDALRARSALQYVNDDFAGTAVAGMVEAETLADADEAVRAKLEQYGPADAEEVPAFVPVSHWWWDSSFRAAMPDWVTVYRIGEAPDAVRPVFCIADRSYSRPWLAEAAHSEASAALAERGFISSLTGFEGSADSSFGGLPTWEQFRQRHFVEGAPLPVRPVPPGQEDPPGWDAMRAEILRVGRATLAELEDIFGEAFPGAPTQVNSLDGPRRFSPASVYKHEELWGFRINVMVFPGAGDDVPPPDEVRAVVPVLQRRGWTAGAAEGSPDKLRVEAARGEFRLSVFAESGAVTFIVDSPRYRAPDEPGATWVIEPRS</sequence>
<dbReference type="AlphaFoldDB" id="A0A919ICR1"/>
<gene>
    <name evidence="1" type="ORF">Acy02nite_10300</name>
</gene>
<keyword evidence="2" id="KW-1185">Reference proteome</keyword>
<evidence type="ECO:0000313" key="2">
    <source>
        <dbReference type="Proteomes" id="UP000619479"/>
    </source>
</evidence>
<organism evidence="1 2">
    <name type="scientific">Actinoplanes cyaneus</name>
    <dbReference type="NCBI Taxonomy" id="52696"/>
    <lineage>
        <taxon>Bacteria</taxon>
        <taxon>Bacillati</taxon>
        <taxon>Actinomycetota</taxon>
        <taxon>Actinomycetes</taxon>
        <taxon>Micromonosporales</taxon>
        <taxon>Micromonosporaceae</taxon>
        <taxon>Actinoplanes</taxon>
    </lineage>
</organism>
<evidence type="ECO:0000313" key="1">
    <source>
        <dbReference type="EMBL" id="GID63149.1"/>
    </source>
</evidence>
<dbReference type="Proteomes" id="UP000619479">
    <property type="component" value="Unassembled WGS sequence"/>
</dbReference>
<comment type="caution">
    <text evidence="1">The sequence shown here is derived from an EMBL/GenBank/DDBJ whole genome shotgun (WGS) entry which is preliminary data.</text>
</comment>
<dbReference type="RefSeq" id="WP_203738609.1">
    <property type="nucleotide sequence ID" value="NZ_BAAAUC010000013.1"/>
</dbReference>
<name>A0A919ICR1_9ACTN</name>
<reference evidence="1" key="1">
    <citation type="submission" date="2021-01" db="EMBL/GenBank/DDBJ databases">
        <title>Whole genome shotgun sequence of Actinoplanes cyaneus NBRC 14990.</title>
        <authorList>
            <person name="Komaki H."/>
            <person name="Tamura T."/>
        </authorList>
    </citation>
    <scope>NUCLEOTIDE SEQUENCE</scope>
    <source>
        <strain evidence="1">NBRC 14990</strain>
    </source>
</reference>